<dbReference type="EMBL" id="NXFY01000006">
    <property type="protein sequence ID" value="PHO18387.1"/>
    <property type="molecule type" value="Genomic_DNA"/>
</dbReference>
<reference evidence="9 10" key="1">
    <citation type="submission" date="2017-09" db="EMBL/GenBank/DDBJ databases">
        <title>Arcobacter canalis sp. nov., a new species isolated from a water canal contaminated with urban sewage.</title>
        <authorList>
            <person name="Perez-Cataluna A."/>
            <person name="Salas-Masso N."/>
            <person name="Figueras M.J."/>
        </authorList>
    </citation>
    <scope>NUCLEOTIDE SEQUENCE [LARGE SCALE GENOMIC DNA]</scope>
    <source>
        <strain evidence="9 10">F98-3</strain>
    </source>
</reference>
<keyword evidence="4 7" id="KW-0812">Transmembrane</keyword>
<dbReference type="Pfam" id="PF01311">
    <property type="entry name" value="Bac_export_1"/>
    <property type="match status" value="1"/>
</dbReference>
<dbReference type="RefSeq" id="WP_099342024.1">
    <property type="nucleotide sequence ID" value="NZ_CP032098.1"/>
</dbReference>
<sequence length="249" mass="28492">MEAFLSLLDQDVVLKFSLLFARILAFVAFMPVFGHSSINPTVRVAFAFFITTFLFPIVDVQNKITQDMFALSLITEITLGLVASFFIQLIFSAVRIMGELVEYSTALSMANMFDPSTGKQEGVVNRLLYLIALVLFFETGMYEMTFTILVKSFSMIHLGQFNIFSYDGIQIVIDEINRLFAFAFSFALPLFFISFILDVYYGYGTRSMPAFSPFVITFQLKFAIIFLFLMFGMQIFAESFTNFFIDKFQ</sequence>
<dbReference type="GO" id="GO:0006605">
    <property type="term" value="P:protein targeting"/>
    <property type="evidence" value="ECO:0007669"/>
    <property type="project" value="InterPro"/>
</dbReference>
<reference evidence="8 11" key="2">
    <citation type="submission" date="2018-08" db="EMBL/GenBank/DDBJ databases">
        <title>Complete genome of the Arcobacter molluscorum type strain LMG 25693.</title>
        <authorList>
            <person name="Miller W.G."/>
            <person name="Yee E."/>
            <person name="Bono J.L."/>
        </authorList>
    </citation>
    <scope>NUCLEOTIDE SEQUENCE [LARGE SCALE GENOMIC DNA]</scope>
    <source>
        <strain evidence="8 11">CECT 7696</strain>
    </source>
</reference>
<dbReference type="EMBL" id="CP032098">
    <property type="protein sequence ID" value="AXX93127.1"/>
    <property type="molecule type" value="Genomic_DNA"/>
</dbReference>
<feature type="transmembrane region" description="Helical" evidence="7">
    <location>
        <begin position="127"/>
        <end position="150"/>
    </location>
</feature>
<feature type="transmembrane region" description="Helical" evidence="7">
    <location>
        <begin position="223"/>
        <end position="245"/>
    </location>
</feature>
<evidence type="ECO:0000313" key="9">
    <source>
        <dbReference type="EMBL" id="PHO18387.1"/>
    </source>
</evidence>
<evidence type="ECO:0000256" key="5">
    <source>
        <dbReference type="ARBA" id="ARBA00022989"/>
    </source>
</evidence>
<organism evidence="9 10">
    <name type="scientific">Malaciobacter molluscorum LMG 25693</name>
    <dbReference type="NCBI Taxonomy" id="870501"/>
    <lineage>
        <taxon>Bacteria</taxon>
        <taxon>Pseudomonadati</taxon>
        <taxon>Campylobacterota</taxon>
        <taxon>Epsilonproteobacteria</taxon>
        <taxon>Campylobacterales</taxon>
        <taxon>Arcobacteraceae</taxon>
        <taxon>Malaciobacter</taxon>
    </lineage>
</organism>
<keyword evidence="3" id="KW-1003">Cell membrane</keyword>
<dbReference type="InterPro" id="IPR002010">
    <property type="entry name" value="T3SS_IM_R"/>
</dbReference>
<dbReference type="AlphaFoldDB" id="A0A2G1DIR9"/>
<dbReference type="PANTHER" id="PTHR30065">
    <property type="entry name" value="FLAGELLAR BIOSYNTHETIC PROTEIN FLIR"/>
    <property type="match status" value="1"/>
</dbReference>
<dbReference type="KEGG" id="amol:AMOL_2174"/>
<comment type="subcellular location">
    <subcellularLocation>
        <location evidence="1">Cell membrane</location>
        <topology evidence="1">Multi-pass membrane protein</topology>
    </subcellularLocation>
</comment>
<feature type="transmembrane region" description="Helical" evidence="7">
    <location>
        <begin position="12"/>
        <end position="34"/>
    </location>
</feature>
<keyword evidence="9" id="KW-0966">Cell projection</keyword>
<keyword evidence="5 7" id="KW-1133">Transmembrane helix</keyword>
<feature type="transmembrane region" description="Helical" evidence="7">
    <location>
        <begin position="40"/>
        <end position="58"/>
    </location>
</feature>
<keyword evidence="10" id="KW-1185">Reference proteome</keyword>
<evidence type="ECO:0000256" key="6">
    <source>
        <dbReference type="ARBA" id="ARBA00023136"/>
    </source>
</evidence>
<keyword evidence="9" id="KW-0282">Flagellum</keyword>
<proteinExistence type="inferred from homology"/>
<dbReference type="Proteomes" id="UP000262712">
    <property type="component" value="Chromosome"/>
</dbReference>
<evidence type="ECO:0000256" key="7">
    <source>
        <dbReference type="SAM" id="Phobius"/>
    </source>
</evidence>
<dbReference type="GO" id="GO:0005886">
    <property type="term" value="C:plasma membrane"/>
    <property type="evidence" value="ECO:0007669"/>
    <property type="project" value="UniProtKB-SubCell"/>
</dbReference>
<gene>
    <name evidence="8" type="primary">fliR</name>
    <name evidence="8" type="ORF">AMOL_2174</name>
    <name evidence="9" type="ORF">CPU12_05170</name>
</gene>
<dbReference type="PANTHER" id="PTHR30065:SF1">
    <property type="entry name" value="SURFACE PRESENTATION OF ANTIGENS PROTEIN SPAR"/>
    <property type="match status" value="1"/>
</dbReference>
<evidence type="ECO:0000256" key="2">
    <source>
        <dbReference type="ARBA" id="ARBA00009772"/>
    </source>
</evidence>
<accession>A0A2G1DIR9</accession>
<feature type="transmembrane region" description="Helical" evidence="7">
    <location>
        <begin position="70"/>
        <end position="91"/>
    </location>
</feature>
<comment type="similarity">
    <text evidence="2">Belongs to the FliR/MopE/SpaR family.</text>
</comment>
<dbReference type="PRINTS" id="PR00953">
    <property type="entry name" value="TYPE3IMRPROT"/>
</dbReference>
<evidence type="ECO:0000313" key="8">
    <source>
        <dbReference type="EMBL" id="AXX93127.1"/>
    </source>
</evidence>
<keyword evidence="6 7" id="KW-0472">Membrane</keyword>
<evidence type="ECO:0000313" key="10">
    <source>
        <dbReference type="Proteomes" id="UP000221222"/>
    </source>
</evidence>
<name>A0A2G1DIR9_9BACT</name>
<evidence type="ECO:0000256" key="1">
    <source>
        <dbReference type="ARBA" id="ARBA00004651"/>
    </source>
</evidence>
<dbReference type="Proteomes" id="UP000221222">
    <property type="component" value="Unassembled WGS sequence"/>
</dbReference>
<protein>
    <submittedName>
        <fullName evidence="9">Flagellar biosynthesis protein FliR</fullName>
    </submittedName>
    <submittedName>
        <fullName evidence="8">Flagellar export apparatus, transmembrane gate complex, FliR component</fullName>
    </submittedName>
</protein>
<evidence type="ECO:0000256" key="3">
    <source>
        <dbReference type="ARBA" id="ARBA00022475"/>
    </source>
</evidence>
<evidence type="ECO:0000256" key="4">
    <source>
        <dbReference type="ARBA" id="ARBA00022692"/>
    </source>
</evidence>
<feature type="transmembrane region" description="Helical" evidence="7">
    <location>
        <begin position="179"/>
        <end position="203"/>
    </location>
</feature>
<evidence type="ECO:0000313" key="11">
    <source>
        <dbReference type="Proteomes" id="UP000262712"/>
    </source>
</evidence>
<keyword evidence="9" id="KW-0969">Cilium</keyword>